<evidence type="ECO:0000313" key="2">
    <source>
        <dbReference type="EMBL" id="KAK7477311.1"/>
    </source>
</evidence>
<comment type="caution">
    <text evidence="2">The sequence shown here is derived from an EMBL/GenBank/DDBJ whole genome shotgun (WGS) entry which is preliminary data.</text>
</comment>
<evidence type="ECO:0000256" key="1">
    <source>
        <dbReference type="SAM" id="MobiDB-lite"/>
    </source>
</evidence>
<proteinExistence type="predicted"/>
<organism evidence="2 3">
    <name type="scientific">Batillaria attramentaria</name>
    <dbReference type="NCBI Taxonomy" id="370345"/>
    <lineage>
        <taxon>Eukaryota</taxon>
        <taxon>Metazoa</taxon>
        <taxon>Spiralia</taxon>
        <taxon>Lophotrochozoa</taxon>
        <taxon>Mollusca</taxon>
        <taxon>Gastropoda</taxon>
        <taxon>Caenogastropoda</taxon>
        <taxon>Sorbeoconcha</taxon>
        <taxon>Cerithioidea</taxon>
        <taxon>Batillariidae</taxon>
        <taxon>Batillaria</taxon>
    </lineage>
</organism>
<dbReference type="AlphaFoldDB" id="A0ABD0JQX2"/>
<evidence type="ECO:0000313" key="3">
    <source>
        <dbReference type="Proteomes" id="UP001519460"/>
    </source>
</evidence>
<protein>
    <submittedName>
        <fullName evidence="2">Uncharacterized protein</fullName>
    </submittedName>
</protein>
<feature type="region of interest" description="Disordered" evidence="1">
    <location>
        <begin position="100"/>
        <end position="131"/>
    </location>
</feature>
<sequence length="131" mass="13569">MQEKTEGGSGVGRGESGSGGKGGEEAGREGEVDVSQCWWRCCRYVRPAQNALHISVAVCVYRSEYPVPRPPAIHCVGIGTPNKIFSNSGNALFSLSATCSYSPATHGPSPGATQGLTKGGNHSPSVGRSFS</sequence>
<feature type="compositionally biased region" description="Polar residues" evidence="1">
    <location>
        <begin position="111"/>
        <end position="131"/>
    </location>
</feature>
<dbReference type="EMBL" id="JACVVK020000354">
    <property type="protein sequence ID" value="KAK7477311.1"/>
    <property type="molecule type" value="Genomic_DNA"/>
</dbReference>
<feature type="region of interest" description="Disordered" evidence="1">
    <location>
        <begin position="1"/>
        <end position="31"/>
    </location>
</feature>
<name>A0ABD0JQX2_9CAEN</name>
<accession>A0ABD0JQX2</accession>
<reference evidence="2 3" key="1">
    <citation type="journal article" date="2023" name="Sci. Data">
        <title>Genome assembly of the Korean intertidal mud-creeper Batillaria attramentaria.</title>
        <authorList>
            <person name="Patra A.K."/>
            <person name="Ho P.T."/>
            <person name="Jun S."/>
            <person name="Lee S.J."/>
            <person name="Kim Y."/>
            <person name="Won Y.J."/>
        </authorList>
    </citation>
    <scope>NUCLEOTIDE SEQUENCE [LARGE SCALE GENOMIC DNA]</scope>
    <source>
        <strain evidence="2">Wonlab-2016</strain>
    </source>
</reference>
<dbReference type="Proteomes" id="UP001519460">
    <property type="component" value="Unassembled WGS sequence"/>
</dbReference>
<feature type="compositionally biased region" description="Gly residues" evidence="1">
    <location>
        <begin position="7"/>
        <end position="21"/>
    </location>
</feature>
<gene>
    <name evidence="2" type="ORF">BaRGS_00031499</name>
</gene>
<feature type="compositionally biased region" description="Basic and acidic residues" evidence="1">
    <location>
        <begin position="22"/>
        <end position="31"/>
    </location>
</feature>
<keyword evidence="3" id="KW-1185">Reference proteome</keyword>